<evidence type="ECO:0000313" key="3">
    <source>
        <dbReference type="Proteomes" id="UP000032735"/>
    </source>
</evidence>
<evidence type="ECO:0000256" key="1">
    <source>
        <dbReference type="SAM" id="MobiDB-lite"/>
    </source>
</evidence>
<proteinExistence type="predicted"/>
<dbReference type="AlphaFoldDB" id="A0A068QZ73"/>
<protein>
    <submittedName>
        <fullName evidence="2">Uncharacterized protein</fullName>
    </submittedName>
</protein>
<dbReference type="HOGENOM" id="CLU_2793123_0_0_6"/>
<sequence>MIPAQLESPSSRTSVSNLRDAKNSRSVSLHLSKLLTKKLSRKTTLSRAKQHAILPKSCGISRSYIQNR</sequence>
<reference evidence="2 3" key="1">
    <citation type="submission" date="2013-07" db="EMBL/GenBank/DDBJ databases">
        <authorList>
            <person name="Genoscope - CEA"/>
        </authorList>
    </citation>
    <scope>NUCLEOTIDE SEQUENCE [LARGE SCALE GENOMIC DNA]</scope>
    <source>
        <strain evidence="2 3">G6</strain>
    </source>
</reference>
<dbReference type="Proteomes" id="UP000032735">
    <property type="component" value="Chromosome"/>
</dbReference>
<feature type="region of interest" description="Disordered" evidence="1">
    <location>
        <begin position="1"/>
        <end position="24"/>
    </location>
</feature>
<evidence type="ECO:0000313" key="2">
    <source>
        <dbReference type="EMBL" id="CDG20218.1"/>
    </source>
</evidence>
<feature type="compositionally biased region" description="Polar residues" evidence="1">
    <location>
        <begin position="7"/>
        <end position="17"/>
    </location>
</feature>
<dbReference type="KEGG" id="xpo:XPG1_0563"/>
<gene>
    <name evidence="2" type="ORF">XPG1_0563</name>
</gene>
<accession>A0A068QZ73</accession>
<dbReference type="STRING" id="1354304.XPG1_0563"/>
<keyword evidence="3" id="KW-1185">Reference proteome</keyword>
<name>A0A068QZ73_9GAMM</name>
<organism evidence="2 3">
    <name type="scientific">Xenorhabdus poinarii G6</name>
    <dbReference type="NCBI Taxonomy" id="1354304"/>
    <lineage>
        <taxon>Bacteria</taxon>
        <taxon>Pseudomonadati</taxon>
        <taxon>Pseudomonadota</taxon>
        <taxon>Gammaproteobacteria</taxon>
        <taxon>Enterobacterales</taxon>
        <taxon>Morganellaceae</taxon>
        <taxon>Xenorhabdus</taxon>
    </lineage>
</organism>
<dbReference type="EMBL" id="FO704551">
    <property type="protein sequence ID" value="CDG20218.1"/>
    <property type="molecule type" value="Genomic_DNA"/>
</dbReference>